<evidence type="ECO:0000256" key="1">
    <source>
        <dbReference type="ARBA" id="ARBA00004937"/>
    </source>
</evidence>
<dbReference type="AlphaFoldDB" id="A0AA37UED7"/>
<evidence type="ECO:0000313" key="10">
    <source>
        <dbReference type="Proteomes" id="UP001157160"/>
    </source>
</evidence>
<dbReference type="InterPro" id="IPR022675">
    <property type="entry name" value="G6P_DH_C"/>
</dbReference>
<dbReference type="InterPro" id="IPR036291">
    <property type="entry name" value="NAD(P)-bd_dom_sf"/>
</dbReference>
<evidence type="ECO:0000256" key="5">
    <source>
        <dbReference type="ARBA" id="ARBA00023277"/>
    </source>
</evidence>
<name>A0AA37UED7_9MICO</name>
<keyword evidence="2" id="KW-0313">Glucose metabolism</keyword>
<evidence type="ECO:0000256" key="4">
    <source>
        <dbReference type="ARBA" id="ARBA00023002"/>
    </source>
</evidence>
<dbReference type="GO" id="GO:0004345">
    <property type="term" value="F:glucose-6-phosphate dehydrogenase activity"/>
    <property type="evidence" value="ECO:0007669"/>
    <property type="project" value="InterPro"/>
</dbReference>
<protein>
    <submittedName>
        <fullName evidence="9">Glucose-6-phosphate 1-dehydrogenase</fullName>
    </submittedName>
</protein>
<sequence>MTSKQQTLIVAGASGDLAERLLLPGLASLLERDRDRDGGRRVRLIGTSRHAWEEGAWASLLERASENAGLPKGRLHELLEHDEARTADPAKPEQLRELLDAVEGEPVLYLALPPGATASILDALLEVGPPEDLRIVAEKPFGDSLESARSLNEQILKVAPEERVFRVDHFLGMGPALDVLPLRFGGRALEAIWNAEHIERVEIVDDESIALEGRADFYDKTGALADMHQSHLLQLLGLVAMERPERLDADGLRDAVIAALDAVGYPGDDPAAASRRGRYTAGTSNGRDIPSYADEDGVDASRGTETLAELEVEVRTERWKGVPFVLRSGKGIGSPSRHIDLLLRAPEPLEGLAEVRPGRIRINLGDEGGVRIGVALHGAPDPFAPVAAVAAADPAVSPLLPYGQVLVAALDGDLRLSVRADAAERCWAIIEPVLEAFHSGGVPLQEYPAGSDGFDDSLVVTA</sequence>
<comment type="caution">
    <text evidence="9">The sequence shown here is derived from an EMBL/GenBank/DDBJ whole genome shotgun (WGS) entry which is preliminary data.</text>
</comment>
<dbReference type="Proteomes" id="UP001157160">
    <property type="component" value="Unassembled WGS sequence"/>
</dbReference>
<feature type="domain" description="Glucose-6-phosphate dehydrogenase NAD-binding" evidence="7">
    <location>
        <begin position="9"/>
        <end position="172"/>
    </location>
</feature>
<evidence type="ECO:0000259" key="7">
    <source>
        <dbReference type="Pfam" id="PF00479"/>
    </source>
</evidence>
<proteinExistence type="predicted"/>
<accession>A0AA37UED7</accession>
<reference evidence="9 10" key="1">
    <citation type="journal article" date="2014" name="Int. J. Syst. Evol. Microbiol.">
        <title>Complete genome sequence of Corynebacterium casei LMG S-19264T (=DSM 44701T), isolated from a smear-ripened cheese.</title>
        <authorList>
            <consortium name="US DOE Joint Genome Institute (JGI-PGF)"/>
            <person name="Walter F."/>
            <person name="Albersmeier A."/>
            <person name="Kalinowski J."/>
            <person name="Ruckert C."/>
        </authorList>
    </citation>
    <scope>NUCLEOTIDE SEQUENCE [LARGE SCALE GENOMIC DNA]</scope>
    <source>
        <strain evidence="9 10">NBRC 112289</strain>
    </source>
</reference>
<keyword evidence="4" id="KW-0560">Oxidoreductase</keyword>
<dbReference type="RefSeq" id="WP_284232282.1">
    <property type="nucleotide sequence ID" value="NZ_BSUL01000001.1"/>
</dbReference>
<feature type="domain" description="Glucose-6-phosphate dehydrogenase C-terminal" evidence="8">
    <location>
        <begin position="181"/>
        <end position="455"/>
    </location>
</feature>
<dbReference type="InterPro" id="IPR022674">
    <property type="entry name" value="G6P_DH_NAD-bd"/>
</dbReference>
<dbReference type="PRINTS" id="PR00079">
    <property type="entry name" value="G6PDHDRGNASE"/>
</dbReference>
<evidence type="ECO:0000313" key="9">
    <source>
        <dbReference type="EMBL" id="GMA28773.1"/>
    </source>
</evidence>
<evidence type="ECO:0000259" key="8">
    <source>
        <dbReference type="Pfam" id="PF02781"/>
    </source>
</evidence>
<dbReference type="PANTHER" id="PTHR23429">
    <property type="entry name" value="GLUCOSE-6-PHOSPHATE 1-DEHYDROGENASE G6PD"/>
    <property type="match status" value="1"/>
</dbReference>
<dbReference type="Pfam" id="PF00479">
    <property type="entry name" value="G6PD_N"/>
    <property type="match status" value="1"/>
</dbReference>
<dbReference type="GO" id="GO:0005829">
    <property type="term" value="C:cytosol"/>
    <property type="evidence" value="ECO:0007669"/>
    <property type="project" value="TreeGrafter"/>
</dbReference>
<dbReference type="Pfam" id="PF02781">
    <property type="entry name" value="G6PD_C"/>
    <property type="match status" value="1"/>
</dbReference>
<dbReference type="Gene3D" id="3.30.360.10">
    <property type="entry name" value="Dihydrodipicolinate Reductase, domain 2"/>
    <property type="match status" value="1"/>
</dbReference>
<feature type="region of interest" description="Disordered" evidence="6">
    <location>
        <begin position="270"/>
        <end position="299"/>
    </location>
</feature>
<evidence type="ECO:0000256" key="2">
    <source>
        <dbReference type="ARBA" id="ARBA00022526"/>
    </source>
</evidence>
<dbReference type="GO" id="GO:0009051">
    <property type="term" value="P:pentose-phosphate shunt, oxidative branch"/>
    <property type="evidence" value="ECO:0007669"/>
    <property type="project" value="TreeGrafter"/>
</dbReference>
<dbReference type="EMBL" id="BSUL01000001">
    <property type="protein sequence ID" value="GMA28773.1"/>
    <property type="molecule type" value="Genomic_DNA"/>
</dbReference>
<evidence type="ECO:0000256" key="6">
    <source>
        <dbReference type="SAM" id="MobiDB-lite"/>
    </source>
</evidence>
<dbReference type="Gene3D" id="3.40.50.720">
    <property type="entry name" value="NAD(P)-binding Rossmann-like Domain"/>
    <property type="match status" value="1"/>
</dbReference>
<keyword evidence="10" id="KW-1185">Reference proteome</keyword>
<organism evidence="9 10">
    <name type="scientific">Arenivirga flava</name>
    <dbReference type="NCBI Taxonomy" id="1930060"/>
    <lineage>
        <taxon>Bacteria</taxon>
        <taxon>Bacillati</taxon>
        <taxon>Actinomycetota</taxon>
        <taxon>Actinomycetes</taxon>
        <taxon>Micrococcales</taxon>
        <taxon>Microbacteriaceae</taxon>
        <taxon>Arenivirga</taxon>
    </lineage>
</organism>
<gene>
    <name evidence="9" type="primary">zwf_2</name>
    <name evidence="9" type="ORF">GCM10025874_20260</name>
</gene>
<dbReference type="InterPro" id="IPR001282">
    <property type="entry name" value="G6P_DH"/>
</dbReference>
<dbReference type="SUPFAM" id="SSF55347">
    <property type="entry name" value="Glyceraldehyde-3-phosphate dehydrogenase-like, C-terminal domain"/>
    <property type="match status" value="1"/>
</dbReference>
<dbReference type="NCBIfam" id="NF009492">
    <property type="entry name" value="PRK12853.1-3"/>
    <property type="match status" value="1"/>
</dbReference>
<dbReference type="PANTHER" id="PTHR23429:SF0">
    <property type="entry name" value="GLUCOSE-6-PHOSPHATE 1-DEHYDROGENASE"/>
    <property type="match status" value="1"/>
</dbReference>
<dbReference type="GO" id="GO:0050661">
    <property type="term" value="F:NADP binding"/>
    <property type="evidence" value="ECO:0007669"/>
    <property type="project" value="InterPro"/>
</dbReference>
<keyword evidence="3" id="KW-0521">NADP</keyword>
<comment type="pathway">
    <text evidence="1">Carbohydrate degradation; pentose phosphate pathway; D-ribulose 5-phosphate from D-glucose 6-phosphate (oxidative stage): step 1/3.</text>
</comment>
<dbReference type="SUPFAM" id="SSF51735">
    <property type="entry name" value="NAD(P)-binding Rossmann-fold domains"/>
    <property type="match status" value="1"/>
</dbReference>
<dbReference type="GO" id="GO:0006006">
    <property type="term" value="P:glucose metabolic process"/>
    <property type="evidence" value="ECO:0007669"/>
    <property type="project" value="UniProtKB-KW"/>
</dbReference>
<evidence type="ECO:0000256" key="3">
    <source>
        <dbReference type="ARBA" id="ARBA00022857"/>
    </source>
</evidence>
<keyword evidence="5" id="KW-0119">Carbohydrate metabolism</keyword>